<evidence type="ECO:0000259" key="2">
    <source>
        <dbReference type="Pfam" id="PF08028"/>
    </source>
</evidence>
<evidence type="ECO:0000313" key="4">
    <source>
        <dbReference type="Proteomes" id="UP001501752"/>
    </source>
</evidence>
<accession>A0ABP9DKA4</accession>
<dbReference type="EMBL" id="BAABIS010000001">
    <property type="protein sequence ID" value="GAA4849804.1"/>
    <property type="molecule type" value="Genomic_DNA"/>
</dbReference>
<feature type="domain" description="Acyl-CoA dehydrogenase C-terminal" evidence="2">
    <location>
        <begin position="232"/>
        <end position="358"/>
    </location>
</feature>
<dbReference type="PANTHER" id="PTHR48083:SF19">
    <property type="entry name" value="FLAVIN-DEPENDENT MONOOXYGENASE, OXYGENASE SUBUNIT HSAA"/>
    <property type="match status" value="1"/>
</dbReference>
<dbReference type="Gene3D" id="1.10.540.10">
    <property type="entry name" value="Acyl-CoA dehydrogenase/oxidase, N-terminal domain"/>
    <property type="match status" value="1"/>
</dbReference>
<dbReference type="PANTHER" id="PTHR48083">
    <property type="entry name" value="MEDIUM-CHAIN SPECIFIC ACYL-COA DEHYDROGENASE, MITOCHONDRIAL-RELATED"/>
    <property type="match status" value="1"/>
</dbReference>
<gene>
    <name evidence="3" type="primary">actVA</name>
    <name evidence="3" type="ORF">GCM10023235_28400</name>
</gene>
<evidence type="ECO:0000256" key="1">
    <source>
        <dbReference type="ARBA" id="ARBA00023002"/>
    </source>
</evidence>
<name>A0ABP9DKA4_9ACTN</name>
<dbReference type="Gene3D" id="2.40.110.10">
    <property type="entry name" value="Butyryl-CoA Dehydrogenase, subunit A, domain 2"/>
    <property type="match status" value="1"/>
</dbReference>
<dbReference type="SUPFAM" id="SSF47203">
    <property type="entry name" value="Acyl-CoA dehydrogenase C-terminal domain-like"/>
    <property type="match status" value="1"/>
</dbReference>
<dbReference type="InterPro" id="IPR009100">
    <property type="entry name" value="AcylCoA_DH/oxidase_NM_dom_sf"/>
</dbReference>
<protein>
    <submittedName>
        <fullName evidence="3">Actinorhodin polyketide dimerase ActVA</fullName>
    </submittedName>
</protein>
<dbReference type="PIRSF" id="PIRSF016578">
    <property type="entry name" value="HsaA"/>
    <property type="match status" value="1"/>
</dbReference>
<reference evidence="4" key="1">
    <citation type="journal article" date="2019" name="Int. J. Syst. Evol. Microbiol.">
        <title>The Global Catalogue of Microorganisms (GCM) 10K type strain sequencing project: providing services to taxonomists for standard genome sequencing and annotation.</title>
        <authorList>
            <consortium name="The Broad Institute Genomics Platform"/>
            <consortium name="The Broad Institute Genome Sequencing Center for Infectious Disease"/>
            <person name="Wu L."/>
            <person name="Ma J."/>
        </authorList>
    </citation>
    <scope>NUCLEOTIDE SEQUENCE [LARGE SCALE GENOMIC DNA]</scope>
    <source>
        <strain evidence="4">JCM 13006</strain>
    </source>
</reference>
<dbReference type="InterPro" id="IPR036250">
    <property type="entry name" value="AcylCo_DH-like_C"/>
</dbReference>
<dbReference type="Pfam" id="PF08028">
    <property type="entry name" value="Acyl-CoA_dh_2"/>
    <property type="match status" value="1"/>
</dbReference>
<keyword evidence="4" id="KW-1185">Reference proteome</keyword>
<dbReference type="InterPro" id="IPR050741">
    <property type="entry name" value="Acyl-CoA_dehydrogenase"/>
</dbReference>
<sequence>MLTVERTLTAVEARDVAAAHALASERGRRLPSEVVEALVAAGFARRLVPARWGGAAGSFAGLAEAVATVGEGCASAAWCASVYAIAGRIGAHLPLEGQAELWADGPDTVIASGIVPSPGARVEQDAEGWLLTGEWPFTSGVHGSAWVIVGALVADAAGGREFRFFAVPRERFAIRPTWANVGLGGTGSDTVVLEGVRVPEHLTFRYDSLLAGEPVGSTAPAHLAPYKLVNGLTFVAPVLGAARGALRHWTGWIGAKHDVTGRPTRERAAVQTALTRAASEVDLAGLLVRRAAEAADTGPYSAEVLARSPRDFAVAADLLAAAAERLLRGGGARAQVEDNPVQRAWRDVYAAAGHVVLQFDAAAAAYAEYAFAAV</sequence>
<dbReference type="InterPro" id="IPR046373">
    <property type="entry name" value="Acyl-CoA_Oxase/DH_mid-dom_sf"/>
</dbReference>
<evidence type="ECO:0000313" key="3">
    <source>
        <dbReference type="EMBL" id="GAA4849804.1"/>
    </source>
</evidence>
<keyword evidence="1" id="KW-0560">Oxidoreductase</keyword>
<dbReference type="Gene3D" id="1.20.140.10">
    <property type="entry name" value="Butyryl-CoA Dehydrogenase, subunit A, domain 3"/>
    <property type="match status" value="1"/>
</dbReference>
<comment type="caution">
    <text evidence="3">The sequence shown here is derived from an EMBL/GenBank/DDBJ whole genome shotgun (WGS) entry which is preliminary data.</text>
</comment>
<dbReference type="InterPro" id="IPR037069">
    <property type="entry name" value="AcylCoA_DH/ox_N_sf"/>
</dbReference>
<proteinExistence type="predicted"/>
<dbReference type="SUPFAM" id="SSF56645">
    <property type="entry name" value="Acyl-CoA dehydrogenase NM domain-like"/>
    <property type="match status" value="1"/>
</dbReference>
<organism evidence="3 4">
    <name type="scientific">Kitasatospora terrestris</name>
    <dbReference type="NCBI Taxonomy" id="258051"/>
    <lineage>
        <taxon>Bacteria</taxon>
        <taxon>Bacillati</taxon>
        <taxon>Actinomycetota</taxon>
        <taxon>Actinomycetes</taxon>
        <taxon>Kitasatosporales</taxon>
        <taxon>Streptomycetaceae</taxon>
        <taxon>Kitasatospora</taxon>
    </lineage>
</organism>
<dbReference type="InterPro" id="IPR013107">
    <property type="entry name" value="Acyl-CoA_DH_C"/>
</dbReference>
<dbReference type="Proteomes" id="UP001501752">
    <property type="component" value="Unassembled WGS sequence"/>
</dbReference>